<dbReference type="InterPro" id="IPR013216">
    <property type="entry name" value="Methyltransf_11"/>
</dbReference>
<keyword evidence="8" id="KW-1133">Transmembrane helix</keyword>
<keyword evidence="6" id="KW-0256">Endoplasmic reticulum</keyword>
<accession>A0A830H9X2</accession>
<dbReference type="InterPro" id="IPR030384">
    <property type="entry name" value="MeTrfase_SMT"/>
</dbReference>
<name>A0A830H9X2_9CHLO</name>
<keyword evidence="9" id="KW-0472">Membrane</keyword>
<keyword evidence="2 11" id="KW-0489">Methyltransferase</keyword>
<evidence type="ECO:0000256" key="3">
    <source>
        <dbReference type="ARBA" id="ARBA00022679"/>
    </source>
</evidence>
<keyword evidence="7" id="KW-0492">Microsome</keyword>
<dbReference type="GO" id="GO:0016126">
    <property type="term" value="P:sterol biosynthetic process"/>
    <property type="evidence" value="ECO:0007669"/>
    <property type="project" value="TreeGrafter"/>
</dbReference>
<gene>
    <name evidence="14" type="ORF">PPROV_000098600</name>
</gene>
<feature type="domain" description="SAM-dependent methyltransferase Erg6/SMT-type" evidence="13">
    <location>
        <begin position="55"/>
        <end position="344"/>
    </location>
</feature>
<dbReference type="GO" id="GO:0005783">
    <property type="term" value="C:endoplasmic reticulum"/>
    <property type="evidence" value="ECO:0007669"/>
    <property type="project" value="TreeGrafter"/>
</dbReference>
<evidence type="ECO:0000256" key="9">
    <source>
        <dbReference type="ARBA" id="ARBA00023136"/>
    </source>
</evidence>
<dbReference type="Pfam" id="PF08241">
    <property type="entry name" value="Methyltransf_11"/>
    <property type="match status" value="1"/>
</dbReference>
<evidence type="ECO:0000256" key="1">
    <source>
        <dbReference type="ARBA" id="ARBA00004111"/>
    </source>
</evidence>
<sequence>MQHQRSHTHLVTAAGGAIDRDDVAKQTSDYEKYHTTHGGSEESRKQMYADMVNKYYNLATSFYEYGWGESFHFAHRWNGETLNESIRRHEHYLALKLGLSKGMKCMDLGCGVGGPLREIASFSGASVTGVNNNQYQVERARQLTAGKRNGLADRCEFVKADFMKLPLEDESFDAAYAIEATCHAPDAVACYKQIYDKLKPGALFANYEWCLTSKYDPENPVHAKSKAEIEIGNGLPVIRTTAECLEAMKKAGFEIVEEEDLVDTAEVTWYEPLAPQMISLSSFRTSTLGKLITRNMVWALETLKIAPSGTVRVSNFLETAADGLVDGGKMGIFTPMYLMVGRKPLK</sequence>
<keyword evidence="4 11" id="KW-0949">S-adenosyl-L-methionine</keyword>
<dbReference type="Gene3D" id="3.40.50.150">
    <property type="entry name" value="Vaccinia Virus protein VP39"/>
    <property type="match status" value="1"/>
</dbReference>
<dbReference type="GO" id="GO:0003838">
    <property type="term" value="F:sterol 24-C-methyltransferase activity"/>
    <property type="evidence" value="ECO:0007669"/>
    <property type="project" value="TreeGrafter"/>
</dbReference>
<keyword evidence="3 11" id="KW-0808">Transferase</keyword>
<evidence type="ECO:0000256" key="11">
    <source>
        <dbReference type="PROSITE-ProRule" id="PRU01022"/>
    </source>
</evidence>
<keyword evidence="15" id="KW-1185">Reference proteome</keyword>
<dbReference type="PROSITE" id="PS51685">
    <property type="entry name" value="SAM_MT_ERG6_SMT"/>
    <property type="match status" value="1"/>
</dbReference>
<organism evidence="14 15">
    <name type="scientific">Pycnococcus provasolii</name>
    <dbReference type="NCBI Taxonomy" id="41880"/>
    <lineage>
        <taxon>Eukaryota</taxon>
        <taxon>Viridiplantae</taxon>
        <taxon>Chlorophyta</taxon>
        <taxon>Pseudoscourfieldiophyceae</taxon>
        <taxon>Pseudoscourfieldiales</taxon>
        <taxon>Pycnococcaceae</taxon>
        <taxon>Pycnococcus</taxon>
    </lineage>
</organism>
<evidence type="ECO:0000313" key="15">
    <source>
        <dbReference type="Proteomes" id="UP000660262"/>
    </source>
</evidence>
<dbReference type="EMBL" id="BNJQ01000003">
    <property type="protein sequence ID" value="GHP02229.1"/>
    <property type="molecule type" value="Genomic_DNA"/>
</dbReference>
<evidence type="ECO:0000259" key="13">
    <source>
        <dbReference type="PROSITE" id="PS51685"/>
    </source>
</evidence>
<dbReference type="GO" id="GO:0032259">
    <property type="term" value="P:methylation"/>
    <property type="evidence" value="ECO:0007669"/>
    <property type="project" value="UniProtKB-KW"/>
</dbReference>
<dbReference type="InterPro" id="IPR029063">
    <property type="entry name" value="SAM-dependent_MTases_sf"/>
</dbReference>
<dbReference type="EC" id="2.1.1.-" evidence="12"/>
<evidence type="ECO:0000256" key="5">
    <source>
        <dbReference type="ARBA" id="ARBA00022692"/>
    </source>
</evidence>
<evidence type="ECO:0000256" key="2">
    <source>
        <dbReference type="ARBA" id="ARBA00022603"/>
    </source>
</evidence>
<dbReference type="Proteomes" id="UP000660262">
    <property type="component" value="Unassembled WGS sequence"/>
</dbReference>
<evidence type="ECO:0000256" key="6">
    <source>
        <dbReference type="ARBA" id="ARBA00022824"/>
    </source>
</evidence>
<reference evidence="14" key="1">
    <citation type="submission" date="2020-10" db="EMBL/GenBank/DDBJ databases">
        <title>Unveiling of a novel bifunctional photoreceptor, Dualchrome1, isolated from a cosmopolitan green alga.</title>
        <authorList>
            <person name="Suzuki S."/>
            <person name="Kawachi M."/>
        </authorList>
    </citation>
    <scope>NUCLEOTIDE SEQUENCE</scope>
    <source>
        <strain evidence="14">NIES 2893</strain>
    </source>
</reference>
<dbReference type="PANTHER" id="PTHR44068:SF1">
    <property type="entry name" value="HYPOTHETICAL LOC100005854"/>
    <property type="match status" value="1"/>
</dbReference>
<evidence type="ECO:0000256" key="4">
    <source>
        <dbReference type="ARBA" id="ARBA00022691"/>
    </source>
</evidence>
<evidence type="ECO:0000256" key="10">
    <source>
        <dbReference type="ARBA" id="ARBA00038188"/>
    </source>
</evidence>
<dbReference type="PANTHER" id="PTHR44068">
    <property type="entry name" value="ZGC:194242"/>
    <property type="match status" value="1"/>
</dbReference>
<comment type="subcellular location">
    <subcellularLocation>
        <location evidence="1">Microsome membrane</location>
        <topology evidence="1">Single-pass membrane protein</topology>
    </subcellularLocation>
</comment>
<dbReference type="CDD" id="cd02440">
    <property type="entry name" value="AdoMet_MTases"/>
    <property type="match status" value="1"/>
</dbReference>
<comment type="similarity">
    <text evidence="10 11 12">Belongs to the class I-like SAM-binding methyltransferase superfamily. Erg6/SMT family.</text>
</comment>
<keyword evidence="5" id="KW-0812">Transmembrane</keyword>
<dbReference type="Pfam" id="PF08498">
    <property type="entry name" value="Sterol_MT_C"/>
    <property type="match status" value="1"/>
</dbReference>
<evidence type="ECO:0000313" key="14">
    <source>
        <dbReference type="EMBL" id="GHP02229.1"/>
    </source>
</evidence>
<dbReference type="InterPro" id="IPR050447">
    <property type="entry name" value="Erg6_SMT_methyltransf"/>
</dbReference>
<dbReference type="AlphaFoldDB" id="A0A830H9X2"/>
<comment type="caution">
    <text evidence="14">The sequence shown here is derived from an EMBL/GenBank/DDBJ whole genome shotgun (WGS) entry which is preliminary data.</text>
</comment>
<dbReference type="SUPFAM" id="SSF53335">
    <property type="entry name" value="S-adenosyl-L-methionine-dependent methyltransferases"/>
    <property type="match status" value="1"/>
</dbReference>
<evidence type="ECO:0000256" key="12">
    <source>
        <dbReference type="RuleBase" id="RU362025"/>
    </source>
</evidence>
<dbReference type="OrthoDB" id="4310724at2759"/>
<proteinExistence type="inferred from homology"/>
<protein>
    <recommendedName>
        <fullName evidence="12">Methyltransferase</fullName>
        <ecNumber evidence="12">2.1.1.-</ecNumber>
    </recommendedName>
</protein>
<evidence type="ECO:0000256" key="8">
    <source>
        <dbReference type="ARBA" id="ARBA00022989"/>
    </source>
</evidence>
<evidence type="ECO:0000256" key="7">
    <source>
        <dbReference type="ARBA" id="ARBA00022848"/>
    </source>
</evidence>
<dbReference type="InterPro" id="IPR013705">
    <property type="entry name" value="Sterol_MeTrfase_C"/>
</dbReference>